<accession>A0A0L0QTN1</accession>
<organism evidence="2 3">
    <name type="scientific">Virgibacillus pantothenticus</name>
    <dbReference type="NCBI Taxonomy" id="1473"/>
    <lineage>
        <taxon>Bacteria</taxon>
        <taxon>Bacillati</taxon>
        <taxon>Bacillota</taxon>
        <taxon>Bacilli</taxon>
        <taxon>Bacillales</taxon>
        <taxon>Bacillaceae</taxon>
        <taxon>Virgibacillus</taxon>
    </lineage>
</organism>
<feature type="transmembrane region" description="Helical" evidence="1">
    <location>
        <begin position="32"/>
        <end position="55"/>
    </location>
</feature>
<evidence type="ECO:0000313" key="2">
    <source>
        <dbReference type="EMBL" id="KNE21887.1"/>
    </source>
</evidence>
<gene>
    <name evidence="2" type="ORF">AFK71_03510</name>
</gene>
<feature type="transmembrane region" description="Helical" evidence="1">
    <location>
        <begin position="75"/>
        <end position="96"/>
    </location>
</feature>
<evidence type="ECO:0000313" key="3">
    <source>
        <dbReference type="Proteomes" id="UP000036780"/>
    </source>
</evidence>
<dbReference type="PATRIC" id="fig|1473.5.peg.3645"/>
<dbReference type="OrthoDB" id="2645556at2"/>
<evidence type="ECO:0000256" key="1">
    <source>
        <dbReference type="SAM" id="Phobius"/>
    </source>
</evidence>
<keyword evidence="1" id="KW-1133">Transmembrane helix</keyword>
<dbReference type="AlphaFoldDB" id="A0A0L0QTN1"/>
<reference evidence="3" key="1">
    <citation type="submission" date="2015-07" db="EMBL/GenBank/DDBJ databases">
        <title>Fjat-10053 dsm26.</title>
        <authorList>
            <person name="Liu B."/>
            <person name="Wang J."/>
            <person name="Zhu Y."/>
            <person name="Liu G."/>
            <person name="Chen Q."/>
            <person name="Chen Z."/>
            <person name="Lan J."/>
            <person name="Che J."/>
            <person name="Ge C."/>
            <person name="Shi H."/>
            <person name="Pan Z."/>
            <person name="Liu X."/>
        </authorList>
    </citation>
    <scope>NUCLEOTIDE SEQUENCE [LARGE SCALE GENOMIC DNA]</scope>
    <source>
        <strain evidence="3">DSM 26</strain>
    </source>
</reference>
<comment type="caution">
    <text evidence="2">The sequence shown here is derived from an EMBL/GenBank/DDBJ whole genome shotgun (WGS) entry which is preliminary data.</text>
</comment>
<dbReference type="Proteomes" id="UP000036780">
    <property type="component" value="Unassembled WGS sequence"/>
</dbReference>
<feature type="transmembrane region" description="Helical" evidence="1">
    <location>
        <begin position="6"/>
        <end position="25"/>
    </location>
</feature>
<name>A0A0L0QTN1_VIRPA</name>
<dbReference type="EMBL" id="LGTO01000004">
    <property type="protein sequence ID" value="KNE21887.1"/>
    <property type="molecule type" value="Genomic_DNA"/>
</dbReference>
<proteinExistence type="predicted"/>
<keyword evidence="1" id="KW-0472">Membrane</keyword>
<dbReference type="GeneID" id="66869616"/>
<keyword evidence="1" id="KW-0812">Transmembrane</keyword>
<sequence>MKLLSAMPVFIYSIFIASTLLLSLIHNFRDRWIPFVYMSIILTIASPLAAFLFIIRKPSDMNGLMYILTQLWDGNVFAFIIVVIHLYLIFSLGLFLKDSLGERFTSYVYVLSEKLKLIIETKKISNKGKKEKQE</sequence>
<dbReference type="RefSeq" id="WP_050350166.1">
    <property type="nucleotide sequence ID" value="NZ_BOSN01000005.1"/>
</dbReference>
<keyword evidence="3" id="KW-1185">Reference proteome</keyword>
<protein>
    <submittedName>
        <fullName evidence="2">Uncharacterized protein</fullName>
    </submittedName>
</protein>